<evidence type="ECO:0000313" key="8">
    <source>
        <dbReference type="EMBL" id="TWI31206.1"/>
    </source>
</evidence>
<keyword evidence="3" id="KW-0560">Oxidoreductase</keyword>
<protein>
    <submittedName>
        <fullName evidence="8">FMN-dependent oxidoreductase (Nitrilotriacetate monooxygenase family)</fullName>
    </submittedName>
</protein>
<evidence type="ECO:0000256" key="2">
    <source>
        <dbReference type="ARBA" id="ARBA00022643"/>
    </source>
</evidence>
<dbReference type="GO" id="GO:0004497">
    <property type="term" value="F:monooxygenase activity"/>
    <property type="evidence" value="ECO:0007669"/>
    <property type="project" value="UniProtKB-KW"/>
</dbReference>
<proteinExistence type="inferred from homology"/>
<reference evidence="8 9" key="1">
    <citation type="journal article" date="2015" name="Stand. Genomic Sci.">
        <title>Genomic Encyclopedia of Bacterial and Archaeal Type Strains, Phase III: the genomes of soil and plant-associated and newly described type strains.</title>
        <authorList>
            <person name="Whitman W.B."/>
            <person name="Woyke T."/>
            <person name="Klenk H.P."/>
            <person name="Zhou Y."/>
            <person name="Lilburn T.G."/>
            <person name="Beck B.J."/>
            <person name="De Vos P."/>
            <person name="Vandamme P."/>
            <person name="Eisen J.A."/>
            <person name="Garrity G."/>
            <person name="Hugenholtz P."/>
            <person name="Kyrpides N.C."/>
        </authorList>
    </citation>
    <scope>NUCLEOTIDE SEQUENCE [LARGE SCALE GENOMIC DNA]</scope>
    <source>
        <strain evidence="8 9">CGMCC 1.5364</strain>
    </source>
</reference>
<keyword evidence="4 8" id="KW-0503">Monooxygenase</keyword>
<dbReference type="RefSeq" id="WP_145399157.1">
    <property type="nucleotide sequence ID" value="NZ_VLKU01000010.1"/>
</dbReference>
<dbReference type="Gene3D" id="3.20.20.30">
    <property type="entry name" value="Luciferase-like domain"/>
    <property type="match status" value="1"/>
</dbReference>
<evidence type="ECO:0000256" key="4">
    <source>
        <dbReference type="ARBA" id="ARBA00023033"/>
    </source>
</evidence>
<dbReference type="SUPFAM" id="SSF51679">
    <property type="entry name" value="Bacterial luciferase-like"/>
    <property type="match status" value="1"/>
</dbReference>
<dbReference type="InterPro" id="IPR016215">
    <property type="entry name" value="NTA_MOA"/>
</dbReference>
<name>A0A562NGE2_9RHOB</name>
<keyword evidence="9" id="KW-1185">Reference proteome</keyword>
<dbReference type="PIRSF" id="PIRSF000337">
    <property type="entry name" value="NTA_MOA"/>
    <property type="match status" value="1"/>
</dbReference>
<feature type="binding site" evidence="6">
    <location>
        <position position="94"/>
    </location>
    <ligand>
        <name>FMN</name>
        <dbReference type="ChEBI" id="CHEBI:58210"/>
    </ligand>
</feature>
<feature type="binding site" evidence="6">
    <location>
        <position position="56"/>
    </location>
    <ligand>
        <name>FMN</name>
        <dbReference type="ChEBI" id="CHEBI:58210"/>
    </ligand>
</feature>
<gene>
    <name evidence="8" type="ORF">IQ24_03064</name>
</gene>
<dbReference type="Proteomes" id="UP000316225">
    <property type="component" value="Unassembled WGS sequence"/>
</dbReference>
<evidence type="ECO:0000256" key="1">
    <source>
        <dbReference type="ARBA" id="ARBA00022630"/>
    </source>
</evidence>
<sequence>MSRQVRLGVNVLASGRHDAAWKVLPDAATLSTDIDAFVRIAKTAERGKIDALFLADGPGGLVEESFTRPWRALEPVAMLSALSQQTSHIGLVATTSTIFGHPYAVARQIASLDHISKGRAAWNIITSQTPVALAAYGLEQGFGQEERYQRADEFAEIVTGLWSSVPQDAVVADQERNVFVDASRTRPIDVQGTHFRSRGSLSATVGPQGRPVIFQAGQSEDSKAFGAKWADALFTGQRTIEGGRKFFADVKSLARANGRDPSQLLVMPGLFPILGGTEEEALQRKADLDAGLDIAFLHVELAQIFALTPDDLPLDEVLPFDLIAEREAHVPIAARWPRKQILSEAIPSGWTARQAALSNIIGGHRMIVGTPEQVAANIIEWIDTDAADGFNLNIDVFTEGLERIVDGLIPVLQKAGRFRTEYEGTTLRDHLGLSPYVDPRGLADLRTGTRN</sequence>
<keyword evidence="2 6" id="KW-0288">FMN</keyword>
<dbReference type="InterPro" id="IPR036661">
    <property type="entry name" value="Luciferase-like_sf"/>
</dbReference>
<dbReference type="PANTHER" id="PTHR30011:SF16">
    <property type="entry name" value="C2H2 FINGER DOMAIN TRANSCRIPTION FACTOR (EUROFUNG)-RELATED"/>
    <property type="match status" value="1"/>
</dbReference>
<accession>A0A562NGE2</accession>
<dbReference type="OrthoDB" id="9779442at2"/>
<evidence type="ECO:0000259" key="7">
    <source>
        <dbReference type="Pfam" id="PF00296"/>
    </source>
</evidence>
<feature type="binding site" evidence="6">
    <location>
        <position position="148"/>
    </location>
    <ligand>
        <name>FMN</name>
        <dbReference type="ChEBI" id="CHEBI:58210"/>
    </ligand>
</feature>
<evidence type="ECO:0000313" key="9">
    <source>
        <dbReference type="Proteomes" id="UP000316225"/>
    </source>
</evidence>
<feature type="domain" description="Luciferase-like" evidence="7">
    <location>
        <begin position="32"/>
        <end position="383"/>
    </location>
</feature>
<dbReference type="CDD" id="cd01095">
    <property type="entry name" value="Nitrilotriacetate_monoxgenase"/>
    <property type="match status" value="1"/>
</dbReference>
<evidence type="ECO:0000256" key="6">
    <source>
        <dbReference type="PIRSR" id="PIRSR000337-1"/>
    </source>
</evidence>
<dbReference type="InterPro" id="IPR051260">
    <property type="entry name" value="Diverse_substr_monoxygenases"/>
</dbReference>
<dbReference type="NCBIfam" id="TIGR03860">
    <property type="entry name" value="FMN_nitrolo"/>
    <property type="match status" value="1"/>
</dbReference>
<evidence type="ECO:0000256" key="5">
    <source>
        <dbReference type="ARBA" id="ARBA00033748"/>
    </source>
</evidence>
<dbReference type="PANTHER" id="PTHR30011">
    <property type="entry name" value="ALKANESULFONATE MONOOXYGENASE-RELATED"/>
    <property type="match status" value="1"/>
</dbReference>
<dbReference type="AlphaFoldDB" id="A0A562NGE2"/>
<evidence type="ECO:0000256" key="3">
    <source>
        <dbReference type="ARBA" id="ARBA00023002"/>
    </source>
</evidence>
<dbReference type="Pfam" id="PF00296">
    <property type="entry name" value="Bac_luciferase"/>
    <property type="match status" value="1"/>
</dbReference>
<dbReference type="GO" id="GO:0016705">
    <property type="term" value="F:oxidoreductase activity, acting on paired donors, with incorporation or reduction of molecular oxygen"/>
    <property type="evidence" value="ECO:0007669"/>
    <property type="project" value="InterPro"/>
</dbReference>
<comment type="caution">
    <text evidence="8">The sequence shown here is derived from an EMBL/GenBank/DDBJ whole genome shotgun (WGS) entry which is preliminary data.</text>
</comment>
<keyword evidence="1 6" id="KW-0285">Flavoprotein</keyword>
<dbReference type="EMBL" id="VLKU01000010">
    <property type="protein sequence ID" value="TWI31206.1"/>
    <property type="molecule type" value="Genomic_DNA"/>
</dbReference>
<comment type="similarity">
    <text evidence="5">Belongs to the NtaA/SnaA/DszA monooxygenase family.</text>
</comment>
<organism evidence="8 9">
    <name type="scientific">Paracoccus sulfuroxidans</name>
    <dbReference type="NCBI Taxonomy" id="384678"/>
    <lineage>
        <taxon>Bacteria</taxon>
        <taxon>Pseudomonadati</taxon>
        <taxon>Pseudomonadota</taxon>
        <taxon>Alphaproteobacteria</taxon>
        <taxon>Rhodobacterales</taxon>
        <taxon>Paracoccaceae</taxon>
        <taxon>Paracoccus</taxon>
    </lineage>
</organism>
<dbReference type="InterPro" id="IPR011251">
    <property type="entry name" value="Luciferase-like_dom"/>
</dbReference>
<feature type="binding site" evidence="6">
    <location>
        <position position="219"/>
    </location>
    <ligand>
        <name>FMN</name>
        <dbReference type="ChEBI" id="CHEBI:58210"/>
    </ligand>
</feature>